<accession>A0A348AFQ6</accession>
<dbReference type="EMBL" id="AP018449">
    <property type="protein sequence ID" value="BBB89904.1"/>
    <property type="molecule type" value="Genomic_DNA"/>
</dbReference>
<name>A0A348AFQ6_9FIRM</name>
<dbReference type="InterPro" id="IPR003439">
    <property type="entry name" value="ABC_transporter-like_ATP-bd"/>
</dbReference>
<keyword evidence="1" id="KW-0813">Transport</keyword>
<dbReference type="PROSITE" id="PS50893">
    <property type="entry name" value="ABC_TRANSPORTER_2"/>
    <property type="match status" value="1"/>
</dbReference>
<dbReference type="OrthoDB" id="9799337at2"/>
<keyword evidence="3 5" id="KW-0067">ATP-binding</keyword>
<dbReference type="SUPFAM" id="SSF52540">
    <property type="entry name" value="P-loop containing nucleoside triphosphate hydrolases"/>
    <property type="match status" value="1"/>
</dbReference>
<dbReference type="SMART" id="SM00382">
    <property type="entry name" value="AAA"/>
    <property type="match status" value="1"/>
</dbReference>
<dbReference type="PANTHER" id="PTHR42734">
    <property type="entry name" value="METAL TRANSPORT SYSTEM ATP-BINDING PROTEIN TM_0124-RELATED"/>
    <property type="match status" value="1"/>
</dbReference>
<protein>
    <submittedName>
        <fullName evidence="5">Hemin import ATP-binding protein HmuV</fullName>
        <ecNumber evidence="5">3.6.3.-</ecNumber>
    </submittedName>
</protein>
<dbReference type="CDD" id="cd03214">
    <property type="entry name" value="ABC_Iron-Siderophores_B12_Hemin"/>
    <property type="match status" value="1"/>
</dbReference>
<dbReference type="KEGG" id="mana:MAMMFC1_00544"/>
<dbReference type="EC" id="3.6.3.-" evidence="5"/>
<dbReference type="InterPro" id="IPR003593">
    <property type="entry name" value="AAA+_ATPase"/>
</dbReference>
<keyword evidence="2" id="KW-0547">Nucleotide-binding</keyword>
<evidence type="ECO:0000313" key="5">
    <source>
        <dbReference type="EMBL" id="BBB89904.1"/>
    </source>
</evidence>
<sequence length="269" mass="29977">MTVRVHEVTAGYGNSPVLINVSLSVSKGQVCALLGHNGSGKTTLMRCINSILQPTRGQILVMEEDVTRIARTRIARLISFVPQNSQTAFSFSCLEMILMGGASRLRMWSSPGPRERKKARRLCEELGIDHLADLPFNQLSGGQKQLVILTRALFQETPVMLLDEPTAHLDFGNQHKMMNLVRKLVKQYGVTALITLHDPNLALNYCDDVIMLKQGRVIAQGPTHLAFNDSNLREIFGDNIRIEYTNTGAQVVVPRFIPQYMPEGKECCT</sequence>
<evidence type="ECO:0000259" key="4">
    <source>
        <dbReference type="PROSITE" id="PS50893"/>
    </source>
</evidence>
<organism evidence="5 6">
    <name type="scientific">Methylomusa anaerophila</name>
    <dbReference type="NCBI Taxonomy" id="1930071"/>
    <lineage>
        <taxon>Bacteria</taxon>
        <taxon>Bacillati</taxon>
        <taxon>Bacillota</taxon>
        <taxon>Negativicutes</taxon>
        <taxon>Selenomonadales</taxon>
        <taxon>Sporomusaceae</taxon>
        <taxon>Methylomusa</taxon>
    </lineage>
</organism>
<dbReference type="Proteomes" id="UP000276437">
    <property type="component" value="Chromosome"/>
</dbReference>
<evidence type="ECO:0000313" key="6">
    <source>
        <dbReference type="Proteomes" id="UP000276437"/>
    </source>
</evidence>
<proteinExistence type="predicted"/>
<feature type="domain" description="ABC transporter" evidence="4">
    <location>
        <begin position="3"/>
        <end position="239"/>
    </location>
</feature>
<dbReference type="PANTHER" id="PTHR42734:SF19">
    <property type="entry name" value="IRON COMPOUNDS ABC TRANSPORTER, ATP-BINDING PROTEIN"/>
    <property type="match status" value="1"/>
</dbReference>
<dbReference type="AlphaFoldDB" id="A0A348AFQ6"/>
<dbReference type="GO" id="GO:0005524">
    <property type="term" value="F:ATP binding"/>
    <property type="evidence" value="ECO:0007669"/>
    <property type="project" value="UniProtKB-KW"/>
</dbReference>
<dbReference type="Gene3D" id="3.40.50.300">
    <property type="entry name" value="P-loop containing nucleotide triphosphate hydrolases"/>
    <property type="match status" value="1"/>
</dbReference>
<dbReference type="FunFam" id="3.40.50.300:FF:000134">
    <property type="entry name" value="Iron-enterobactin ABC transporter ATP-binding protein"/>
    <property type="match status" value="1"/>
</dbReference>
<dbReference type="Pfam" id="PF00005">
    <property type="entry name" value="ABC_tran"/>
    <property type="match status" value="1"/>
</dbReference>
<gene>
    <name evidence="5" type="primary">hmuV_2</name>
    <name evidence="5" type="ORF">MAMMFC1_00544</name>
</gene>
<dbReference type="InterPro" id="IPR027417">
    <property type="entry name" value="P-loop_NTPase"/>
</dbReference>
<evidence type="ECO:0000256" key="3">
    <source>
        <dbReference type="ARBA" id="ARBA00022840"/>
    </source>
</evidence>
<keyword evidence="5" id="KW-0378">Hydrolase</keyword>
<keyword evidence="6" id="KW-1185">Reference proteome</keyword>
<evidence type="ECO:0000256" key="2">
    <source>
        <dbReference type="ARBA" id="ARBA00022741"/>
    </source>
</evidence>
<reference evidence="5 6" key="1">
    <citation type="journal article" date="2018" name="Int. J. Syst. Evol. Microbiol.">
        <title>Methylomusa anaerophila gen. nov., sp. nov., an anaerobic methanol-utilizing bacterium isolated from a microbial fuel cell.</title>
        <authorList>
            <person name="Amano N."/>
            <person name="Yamamuro A."/>
            <person name="Miyahara M."/>
            <person name="Kouzuma A."/>
            <person name="Abe T."/>
            <person name="Watanabe K."/>
        </authorList>
    </citation>
    <scope>NUCLEOTIDE SEQUENCE [LARGE SCALE GENOMIC DNA]</scope>
    <source>
        <strain evidence="5 6">MMFC1</strain>
    </source>
</reference>
<dbReference type="InterPro" id="IPR050153">
    <property type="entry name" value="Metal_Ion_Import_ABC"/>
</dbReference>
<dbReference type="RefSeq" id="WP_126306261.1">
    <property type="nucleotide sequence ID" value="NZ_AP018449.1"/>
</dbReference>
<dbReference type="GO" id="GO:0016887">
    <property type="term" value="F:ATP hydrolysis activity"/>
    <property type="evidence" value="ECO:0007669"/>
    <property type="project" value="InterPro"/>
</dbReference>
<evidence type="ECO:0000256" key="1">
    <source>
        <dbReference type="ARBA" id="ARBA00022448"/>
    </source>
</evidence>